<keyword evidence="13" id="KW-0732">Signal</keyword>
<feature type="signal peptide" evidence="13">
    <location>
        <begin position="1"/>
        <end position="15"/>
    </location>
</feature>
<dbReference type="PANTHER" id="PTHR23070">
    <property type="entry name" value="BCS1 AAA-TYPE ATPASE"/>
    <property type="match status" value="1"/>
</dbReference>
<feature type="region of interest" description="Disordered" evidence="12">
    <location>
        <begin position="292"/>
        <end position="312"/>
    </location>
</feature>
<evidence type="ECO:0000259" key="14">
    <source>
        <dbReference type="SMART" id="SM00382"/>
    </source>
</evidence>
<evidence type="ECO:0000256" key="5">
    <source>
        <dbReference type="ARBA" id="ARBA00022792"/>
    </source>
</evidence>
<feature type="domain" description="BCS1 N-terminal" evidence="15">
    <location>
        <begin position="6"/>
        <end position="192"/>
    </location>
</feature>
<dbReference type="Pfam" id="PF00004">
    <property type="entry name" value="AAA"/>
    <property type="match status" value="1"/>
</dbReference>
<dbReference type="SMART" id="SM01024">
    <property type="entry name" value="BCS1_N"/>
    <property type="match status" value="1"/>
</dbReference>
<reference evidence="16 17" key="1">
    <citation type="journal article" date="2024" name="IMA Fungus">
        <title>IMA Genome - F19 : A genome assembly and annotation guide to empower mycologists, including annotated draft genome sequences of Ceratocystis pirilliformis, Diaporthe australafricana, Fusarium ophioides, Paecilomyces lecythidis, and Sporothrix stenoceras.</title>
        <authorList>
            <person name="Aylward J."/>
            <person name="Wilson A.M."/>
            <person name="Visagie C.M."/>
            <person name="Spraker J."/>
            <person name="Barnes I."/>
            <person name="Buitendag C."/>
            <person name="Ceriani C."/>
            <person name="Del Mar Angel L."/>
            <person name="du Plessis D."/>
            <person name="Fuchs T."/>
            <person name="Gasser K."/>
            <person name="Kramer D."/>
            <person name="Li W."/>
            <person name="Munsamy K."/>
            <person name="Piso A."/>
            <person name="Price J.L."/>
            <person name="Sonnekus B."/>
            <person name="Thomas C."/>
            <person name="van der Nest A."/>
            <person name="van Dijk A."/>
            <person name="van Heerden A."/>
            <person name="van Vuuren N."/>
            <person name="Yilmaz N."/>
            <person name="Duong T.A."/>
            <person name="van der Merwe N.A."/>
            <person name="Wingfield M.J."/>
            <person name="Wingfield B.D."/>
        </authorList>
    </citation>
    <scope>NUCLEOTIDE SEQUENCE [LARGE SCALE GENOMIC DNA]</scope>
    <source>
        <strain evidence="16 17">CMW 18167</strain>
    </source>
</reference>
<evidence type="ECO:0000256" key="4">
    <source>
        <dbReference type="ARBA" id="ARBA00022741"/>
    </source>
</evidence>
<keyword evidence="7" id="KW-0067">ATP-binding</keyword>
<dbReference type="Proteomes" id="UP001583193">
    <property type="component" value="Unassembled WGS sequence"/>
</dbReference>
<comment type="subcellular location">
    <subcellularLocation>
        <location evidence="1">Mitochondrion inner membrane</location>
        <topology evidence="1">Single-pass membrane protein</topology>
    </subcellularLocation>
</comment>
<dbReference type="Pfam" id="PF08740">
    <property type="entry name" value="BCS1_N"/>
    <property type="match status" value="1"/>
</dbReference>
<gene>
    <name evidence="16" type="ORF">Plec18167_006167</name>
</gene>
<evidence type="ECO:0000256" key="13">
    <source>
        <dbReference type="SAM" id="SignalP"/>
    </source>
</evidence>
<keyword evidence="17" id="KW-1185">Reference proteome</keyword>
<dbReference type="InterPro" id="IPR003593">
    <property type="entry name" value="AAA+_ATPase"/>
</dbReference>
<evidence type="ECO:0000256" key="10">
    <source>
        <dbReference type="ARBA" id="ARBA00023136"/>
    </source>
</evidence>
<dbReference type="SMART" id="SM00382">
    <property type="entry name" value="AAA"/>
    <property type="match status" value="1"/>
</dbReference>
<dbReference type="SUPFAM" id="SSF52540">
    <property type="entry name" value="P-loop containing nucleoside triphosphate hydrolases"/>
    <property type="match status" value="1"/>
</dbReference>
<protein>
    <recommendedName>
        <fullName evidence="18">P-loop containing nucleoside triphosphate hydrolase protein</fullName>
    </recommendedName>
</protein>
<feature type="domain" description="AAA+ ATPase" evidence="14">
    <location>
        <begin position="225"/>
        <end position="370"/>
    </location>
</feature>
<dbReference type="InterPro" id="IPR014851">
    <property type="entry name" value="BCS1_N"/>
</dbReference>
<evidence type="ECO:0000256" key="2">
    <source>
        <dbReference type="ARBA" id="ARBA00007448"/>
    </source>
</evidence>
<proteinExistence type="inferred from homology"/>
<evidence type="ECO:0000256" key="1">
    <source>
        <dbReference type="ARBA" id="ARBA00004434"/>
    </source>
</evidence>
<evidence type="ECO:0000256" key="7">
    <source>
        <dbReference type="ARBA" id="ARBA00022840"/>
    </source>
</evidence>
<dbReference type="Gene3D" id="3.40.50.300">
    <property type="entry name" value="P-loop containing nucleotide triphosphate hydrolases"/>
    <property type="match status" value="1"/>
</dbReference>
<evidence type="ECO:0000256" key="11">
    <source>
        <dbReference type="ARBA" id="ARBA00048778"/>
    </source>
</evidence>
<evidence type="ECO:0000313" key="16">
    <source>
        <dbReference type="EMBL" id="KAL1873650.1"/>
    </source>
</evidence>
<keyword evidence="9" id="KW-0496">Mitochondrion</keyword>
<keyword evidence="6" id="KW-0378">Hydrolase</keyword>
<feature type="compositionally biased region" description="Polar residues" evidence="12">
    <location>
        <begin position="292"/>
        <end position="304"/>
    </location>
</feature>
<evidence type="ECO:0000256" key="3">
    <source>
        <dbReference type="ARBA" id="ARBA00022692"/>
    </source>
</evidence>
<dbReference type="InterPro" id="IPR003959">
    <property type="entry name" value="ATPase_AAA_core"/>
</dbReference>
<dbReference type="InterPro" id="IPR050747">
    <property type="entry name" value="Mitochondrial_chaperone_BCS1"/>
</dbReference>
<accession>A0ABR3XCX7</accession>
<keyword evidence="3" id="KW-0812">Transmembrane</keyword>
<evidence type="ECO:0000313" key="17">
    <source>
        <dbReference type="Proteomes" id="UP001583193"/>
    </source>
</evidence>
<name>A0ABR3XCX7_9EURO</name>
<comment type="caution">
    <text evidence="16">The sequence shown here is derived from an EMBL/GenBank/DDBJ whole genome shotgun (WGS) entry which is preliminary data.</text>
</comment>
<evidence type="ECO:0000256" key="9">
    <source>
        <dbReference type="ARBA" id="ARBA00023128"/>
    </source>
</evidence>
<keyword evidence="5" id="KW-0999">Mitochondrion inner membrane</keyword>
<organism evidence="16 17">
    <name type="scientific">Paecilomyces lecythidis</name>
    <dbReference type="NCBI Taxonomy" id="3004212"/>
    <lineage>
        <taxon>Eukaryota</taxon>
        <taxon>Fungi</taxon>
        <taxon>Dikarya</taxon>
        <taxon>Ascomycota</taxon>
        <taxon>Pezizomycotina</taxon>
        <taxon>Eurotiomycetes</taxon>
        <taxon>Eurotiomycetidae</taxon>
        <taxon>Eurotiales</taxon>
        <taxon>Thermoascaceae</taxon>
        <taxon>Paecilomyces</taxon>
    </lineage>
</organism>
<dbReference type="InterPro" id="IPR027417">
    <property type="entry name" value="P-loop_NTPase"/>
</dbReference>
<comment type="catalytic activity">
    <reaction evidence="11">
        <text>ATP + H2O = ADP + phosphate + H(+)</text>
        <dbReference type="Rhea" id="RHEA:13065"/>
        <dbReference type="ChEBI" id="CHEBI:15377"/>
        <dbReference type="ChEBI" id="CHEBI:15378"/>
        <dbReference type="ChEBI" id="CHEBI:30616"/>
        <dbReference type="ChEBI" id="CHEBI:43474"/>
        <dbReference type="ChEBI" id="CHEBI:456216"/>
    </reaction>
    <physiologicalReaction direction="left-to-right" evidence="11">
        <dbReference type="Rhea" id="RHEA:13066"/>
    </physiologicalReaction>
</comment>
<keyword evidence="10" id="KW-0472">Membrane</keyword>
<evidence type="ECO:0000256" key="12">
    <source>
        <dbReference type="SAM" id="MobiDB-lite"/>
    </source>
</evidence>
<dbReference type="EMBL" id="JAVDPF010000021">
    <property type="protein sequence ID" value="KAL1873650.1"/>
    <property type="molecule type" value="Genomic_DNA"/>
</dbReference>
<evidence type="ECO:0008006" key="18">
    <source>
        <dbReference type="Google" id="ProtNLM"/>
    </source>
</evidence>
<evidence type="ECO:0000256" key="8">
    <source>
        <dbReference type="ARBA" id="ARBA00022989"/>
    </source>
</evidence>
<keyword evidence="8" id="KW-1133">Transmembrane helix</keyword>
<dbReference type="InterPro" id="IPR057495">
    <property type="entry name" value="AAA_lid_BCS1"/>
</dbReference>
<dbReference type="Pfam" id="PF25426">
    <property type="entry name" value="AAA_lid_BCS1"/>
    <property type="match status" value="1"/>
</dbReference>
<comment type="similarity">
    <text evidence="2">Belongs to the AAA ATPase family. BCS1 subfamily.</text>
</comment>
<evidence type="ECO:0000259" key="15">
    <source>
        <dbReference type="SMART" id="SM01024"/>
    </source>
</evidence>
<keyword evidence="4" id="KW-0547">Nucleotide-binding</keyword>
<evidence type="ECO:0000256" key="6">
    <source>
        <dbReference type="ARBA" id="ARBA00022801"/>
    </source>
</evidence>
<sequence length="469" mass="52940">MPALVILCAIAATLGLKVKHVGSFLWNCATASVEILASSGEPYEALDFWAGDTLCRATNHVLAKTTSSGSNTVNVKENDDEEYVSEADNSSVYYLRHVSFTPAVGTHIFFYHYWPFLLIRREIREGWFQTESLRLVTVFWQRSSIQNLLLEARLAYADRDKNKTGIYHHQEEHGRVFWCRFQTSPIRSLSTVIMDKKKKNELIHDMEQYLQPGKRHLYAKRGIPYRRGYLFSGPPGTGKTSLCYAAAGFFRLNIYYLNLNSLTDNGLGKLMSILPKRCMLLLEDLDSNKVATKQSNNQQGNNTVEKPYISNQKEEGKSRISLSFLLNAIDGLGATEGRVLIITANNPESINSTLIRGGRIDYKIEFDYAGFNEAKQLFHLMYPTDDCQSIGLPSLKLPVGGIVSKEDFEIHADKFAASFSAKTISPKKIQDYLLGYLHDPKQAASMVNDWVKKIEEDNKNTDKKVEASS</sequence>
<feature type="chain" id="PRO_5045045204" description="P-loop containing nucleoside triphosphate hydrolase protein" evidence="13">
    <location>
        <begin position="16"/>
        <end position="469"/>
    </location>
</feature>